<evidence type="ECO:0000256" key="2">
    <source>
        <dbReference type="ARBA" id="ARBA00022605"/>
    </source>
</evidence>
<dbReference type="Gene3D" id="3.40.50.720">
    <property type="entry name" value="NAD(P)-binding Rossmann-like Domain"/>
    <property type="match status" value="1"/>
</dbReference>
<evidence type="ECO:0000313" key="5">
    <source>
        <dbReference type="EMBL" id="GGR31952.1"/>
    </source>
</evidence>
<organism evidence="5 6">
    <name type="scientific">Streptomyces aurantiogriseus</name>
    <dbReference type="NCBI Taxonomy" id="66870"/>
    <lineage>
        <taxon>Bacteria</taxon>
        <taxon>Bacillati</taxon>
        <taxon>Actinomycetota</taxon>
        <taxon>Actinomycetes</taxon>
        <taxon>Kitasatosporales</taxon>
        <taxon>Streptomycetaceae</taxon>
        <taxon>Streptomyces</taxon>
    </lineage>
</organism>
<sequence>MPLERGVPGFGEPHPHAPPVTGLVRTDDQASKGTAVGRPRLVKGQDVKPGGVVIDTGHHAGDVGDGDVDSAVERASLITPVPGGVSPLTIA</sequence>
<dbReference type="InterPro" id="IPR036291">
    <property type="entry name" value="NAD(P)-bd_dom_sf"/>
</dbReference>
<dbReference type="InterPro" id="IPR020631">
    <property type="entry name" value="THF_DH/CycHdrlase_NAD-bd_dom"/>
</dbReference>
<keyword evidence="6" id="KW-1185">Reference proteome</keyword>
<dbReference type="GO" id="GO:0008652">
    <property type="term" value="P:amino acid biosynthetic process"/>
    <property type="evidence" value="ECO:0007669"/>
    <property type="project" value="UniProtKB-KW"/>
</dbReference>
<reference evidence="5" key="1">
    <citation type="journal article" date="2014" name="Int. J. Syst. Evol. Microbiol.">
        <title>Complete genome sequence of Corynebacterium casei LMG S-19264T (=DSM 44701T), isolated from a smear-ripened cheese.</title>
        <authorList>
            <consortium name="US DOE Joint Genome Institute (JGI-PGF)"/>
            <person name="Walter F."/>
            <person name="Albersmeier A."/>
            <person name="Kalinowski J."/>
            <person name="Ruckert C."/>
        </authorList>
    </citation>
    <scope>NUCLEOTIDE SEQUENCE</scope>
    <source>
        <strain evidence="5">JCM 4346</strain>
    </source>
</reference>
<dbReference type="GO" id="GO:0004488">
    <property type="term" value="F:methylenetetrahydrofolate dehydrogenase (NADP+) activity"/>
    <property type="evidence" value="ECO:0007669"/>
    <property type="project" value="InterPro"/>
</dbReference>
<evidence type="ECO:0000256" key="3">
    <source>
        <dbReference type="SAM" id="MobiDB-lite"/>
    </source>
</evidence>
<proteinExistence type="predicted"/>
<gene>
    <name evidence="5" type="ORF">GCM10010251_54980</name>
</gene>
<protein>
    <recommendedName>
        <fullName evidence="1">methenyltetrahydrofolate cyclohydrolase</fullName>
        <ecNumber evidence="1">3.5.4.9</ecNumber>
    </recommendedName>
</protein>
<dbReference type="AlphaFoldDB" id="A0A918FE25"/>
<evidence type="ECO:0000313" key="6">
    <source>
        <dbReference type="Proteomes" id="UP000658320"/>
    </source>
</evidence>
<feature type="region of interest" description="Disordered" evidence="3">
    <location>
        <begin position="1"/>
        <end position="66"/>
    </location>
</feature>
<feature type="domain" description="Tetrahydrofolate dehydrogenase/cyclohydrolase NAD(P)-binding" evidence="4">
    <location>
        <begin position="34"/>
        <end position="91"/>
    </location>
</feature>
<evidence type="ECO:0000259" key="4">
    <source>
        <dbReference type="Pfam" id="PF02882"/>
    </source>
</evidence>
<dbReference type="Proteomes" id="UP000658320">
    <property type="component" value="Unassembled WGS sequence"/>
</dbReference>
<dbReference type="Pfam" id="PF02882">
    <property type="entry name" value="THF_DHG_CYH_C"/>
    <property type="match status" value="1"/>
</dbReference>
<dbReference type="EMBL" id="BMSX01000014">
    <property type="protein sequence ID" value="GGR31952.1"/>
    <property type="molecule type" value="Genomic_DNA"/>
</dbReference>
<dbReference type="PANTHER" id="PTHR48099">
    <property type="entry name" value="C-1-TETRAHYDROFOLATE SYNTHASE, CYTOPLASMIC-RELATED"/>
    <property type="match status" value="1"/>
</dbReference>
<name>A0A918FE25_9ACTN</name>
<dbReference type="EC" id="3.5.4.9" evidence="1"/>
<comment type="caution">
    <text evidence="5">The sequence shown here is derived from an EMBL/GenBank/DDBJ whole genome shotgun (WGS) entry which is preliminary data.</text>
</comment>
<dbReference type="GO" id="GO:0004477">
    <property type="term" value="F:methenyltetrahydrofolate cyclohydrolase activity"/>
    <property type="evidence" value="ECO:0007669"/>
    <property type="project" value="UniProtKB-EC"/>
</dbReference>
<accession>A0A918FE25</accession>
<dbReference type="GO" id="GO:0035999">
    <property type="term" value="P:tetrahydrofolate interconversion"/>
    <property type="evidence" value="ECO:0007669"/>
    <property type="project" value="TreeGrafter"/>
</dbReference>
<dbReference type="SUPFAM" id="SSF51735">
    <property type="entry name" value="NAD(P)-binding Rossmann-fold domains"/>
    <property type="match status" value="1"/>
</dbReference>
<evidence type="ECO:0000256" key="1">
    <source>
        <dbReference type="ARBA" id="ARBA00012776"/>
    </source>
</evidence>
<reference evidence="5" key="2">
    <citation type="submission" date="2020-09" db="EMBL/GenBank/DDBJ databases">
        <authorList>
            <person name="Sun Q."/>
            <person name="Ohkuma M."/>
        </authorList>
    </citation>
    <scope>NUCLEOTIDE SEQUENCE</scope>
    <source>
        <strain evidence="5">JCM 4346</strain>
    </source>
</reference>
<dbReference type="GO" id="GO:0005829">
    <property type="term" value="C:cytosol"/>
    <property type="evidence" value="ECO:0007669"/>
    <property type="project" value="TreeGrafter"/>
</dbReference>
<dbReference type="PANTHER" id="PTHR48099:SF5">
    <property type="entry name" value="C-1-TETRAHYDROFOLATE SYNTHASE, CYTOPLASMIC"/>
    <property type="match status" value="1"/>
</dbReference>
<keyword evidence="2" id="KW-0028">Amino-acid biosynthesis</keyword>